<dbReference type="GO" id="GO:0005363">
    <property type="term" value="F:maltose transmembrane transporter activity"/>
    <property type="evidence" value="ECO:0000318"/>
    <property type="project" value="GO_Central"/>
</dbReference>
<dbReference type="RefSeq" id="NP_001119240.2">
    <property type="nucleotide sequence ID" value="NM_001125768.3"/>
</dbReference>
<feature type="transmembrane region" description="Helical" evidence="2">
    <location>
        <begin position="170"/>
        <end position="190"/>
    </location>
</feature>
<dbReference type="ProteomicsDB" id="209544"/>
<dbReference type="PANTHER" id="PTHR34809">
    <property type="entry name" value="MALTOSE EXCESS PROTEIN 1, CHLOROPLASTIC-RELATED"/>
    <property type="match status" value="1"/>
</dbReference>
<evidence type="ECO:0000313" key="5">
    <source>
        <dbReference type="Proteomes" id="UP000006548"/>
    </source>
</evidence>
<keyword evidence="2" id="KW-0812">Transmembrane</keyword>
<evidence type="ECO:0000256" key="2">
    <source>
        <dbReference type="SAM" id="Phobius"/>
    </source>
</evidence>
<protein>
    <submittedName>
        <fullName evidence="4">Maltose excess-like protein</fullName>
    </submittedName>
</protein>
<dbReference type="InParanoid" id="F4KH13"/>
<dbReference type="TAIR" id="AT5G17523"/>
<evidence type="ECO:0000256" key="1">
    <source>
        <dbReference type="SAM" id="MobiDB-lite"/>
    </source>
</evidence>
<dbReference type="PANTHER" id="PTHR34809:SF1">
    <property type="entry name" value="MALTOSE EXCESS PROTEIN 1, CHLOROPLASTIC-RELATED"/>
    <property type="match status" value="1"/>
</dbReference>
<dbReference type="GO" id="GO:0009941">
    <property type="term" value="C:chloroplast envelope"/>
    <property type="evidence" value="ECO:0000318"/>
    <property type="project" value="GO_Central"/>
</dbReference>
<dbReference type="HOGENOM" id="CLU_1066870_0_0_1"/>
<dbReference type="InterPro" id="IPR034628">
    <property type="entry name" value="MEX1/MEX1-like"/>
</dbReference>
<dbReference type="AlphaFoldDB" id="F4KH13"/>
<dbReference type="PaxDb" id="3702-AT5G17523.1"/>
<dbReference type="GO" id="GO:0009536">
    <property type="term" value="C:plastid"/>
    <property type="evidence" value="ECO:0007005"/>
    <property type="project" value="TAIR"/>
</dbReference>
<gene>
    <name evidence="3 4" type="ordered locus">At5g17523</name>
</gene>
<proteinExistence type="predicted"/>
<accession>F4KH13</accession>
<dbReference type="eggNOG" id="ENOG502QTKC">
    <property type="taxonomic scope" value="Eukaryota"/>
</dbReference>
<organism evidence="4 5">
    <name type="scientific">Arabidopsis thaliana</name>
    <name type="common">Mouse-ear cress</name>
    <dbReference type="NCBI Taxonomy" id="3702"/>
    <lineage>
        <taxon>Eukaryota</taxon>
        <taxon>Viridiplantae</taxon>
        <taxon>Streptophyta</taxon>
        <taxon>Embryophyta</taxon>
        <taxon>Tracheophyta</taxon>
        <taxon>Spermatophyta</taxon>
        <taxon>Magnoliopsida</taxon>
        <taxon>eudicotyledons</taxon>
        <taxon>Gunneridae</taxon>
        <taxon>Pentapetalae</taxon>
        <taxon>rosids</taxon>
        <taxon>malvids</taxon>
        <taxon>Brassicales</taxon>
        <taxon>Brassicaceae</taxon>
        <taxon>Camelineae</taxon>
        <taxon>Arabidopsis</taxon>
    </lineage>
</organism>
<keyword evidence="2" id="KW-0472">Membrane</keyword>
<feature type="transmembrane region" description="Helical" evidence="2">
    <location>
        <begin position="196"/>
        <end position="218"/>
    </location>
</feature>
<keyword evidence="5" id="KW-1185">Reference proteome</keyword>
<dbReference type="Araport" id="AT5G17523"/>
<name>F4KH13_ARATH</name>
<dbReference type="Proteomes" id="UP000006548">
    <property type="component" value="Chromosome 5"/>
</dbReference>
<dbReference type="STRING" id="3702.F4KH13"/>
<keyword evidence="2" id="KW-1133">Transmembrane helix</keyword>
<dbReference type="KEGG" id="ath:AT5G17523"/>
<feature type="region of interest" description="Disordered" evidence="1">
    <location>
        <begin position="74"/>
        <end position="93"/>
    </location>
</feature>
<dbReference type="iPTMnet" id="F4KH13"/>
<evidence type="ECO:0000313" key="3">
    <source>
        <dbReference type="Araport" id="AT5G17523"/>
    </source>
</evidence>
<reference evidence="4 5" key="1">
    <citation type="journal article" date="2000" name="Nature">
        <title>Sequence and analysis of chromosome 5 of the plant Arabidopsis thaliana.</title>
        <authorList>
            <consortium name="Kazusa DNA Research Institute"/>
            <consortium name="Cold Spring Harbor and Washington University in St Louis Sequencing Consortium"/>
            <consortium name="European Union Arabidopsis Genome Sequencing Consortium"/>
            <person name="Tabata S."/>
            <person name="Kaneko T."/>
            <person name="Nakamura Y."/>
            <person name="Kotani H."/>
            <person name="Kato T."/>
            <person name="Asamizu E."/>
            <person name="Miyajima N."/>
            <person name="Sasamoto S."/>
            <person name="Kimura T."/>
            <person name="Hosouchi T."/>
            <person name="Kawashima K."/>
            <person name="Kohara M."/>
            <person name="Matsumoto M."/>
            <person name="Matsuno A."/>
            <person name="Muraki A."/>
            <person name="Nakayama S."/>
            <person name="Nakazaki N."/>
            <person name="Naruo K."/>
            <person name="Okumura S."/>
            <person name="Shinpo S."/>
            <person name="Takeuchi C."/>
            <person name="Wada T."/>
            <person name="Watanabe A."/>
            <person name="Yamada M."/>
            <person name="Yasuda M."/>
            <person name="Sato S."/>
            <person name="de la Bastide M."/>
            <person name="Huang E."/>
            <person name="Spiegel L."/>
            <person name="Gnoj L."/>
            <person name="O'Shaughnessy A."/>
            <person name="Preston R."/>
            <person name="Habermann K."/>
            <person name="Murray J."/>
            <person name="Johnson D."/>
            <person name="Rohlfing T."/>
            <person name="Nelson J."/>
            <person name="Stoneking T."/>
            <person name="Pepin K."/>
            <person name="Spieth J."/>
            <person name="Sekhon M."/>
            <person name="Armstrong J."/>
            <person name="Becker M."/>
            <person name="Belter E."/>
            <person name="Cordum H."/>
            <person name="Cordes M."/>
            <person name="Courtney L."/>
            <person name="Courtney W."/>
            <person name="Dante M."/>
            <person name="Du H."/>
            <person name="Edwards J."/>
            <person name="Fryman J."/>
            <person name="Haakensen B."/>
            <person name="Lamar E."/>
            <person name="Latreille P."/>
            <person name="Leonard S."/>
            <person name="Meyer R."/>
            <person name="Mulvaney E."/>
            <person name="Ozersky P."/>
            <person name="Riley A."/>
            <person name="Strowmatt C."/>
            <person name="Wagner-McPherson C."/>
            <person name="Wollam A."/>
            <person name="Yoakum M."/>
            <person name="Bell M."/>
            <person name="Dedhia N."/>
            <person name="Parnell L."/>
            <person name="Shah R."/>
            <person name="Rodriguez M."/>
            <person name="See L.H."/>
            <person name="Vil D."/>
            <person name="Baker J."/>
            <person name="Kirchoff K."/>
            <person name="Toth K."/>
            <person name="King L."/>
            <person name="Bahret A."/>
            <person name="Miller B."/>
            <person name="Marra M."/>
            <person name="Martienssen R."/>
            <person name="McCombie W.R."/>
            <person name="Wilson R.K."/>
            <person name="Murphy G."/>
            <person name="Bancroft I."/>
            <person name="Volckaert G."/>
            <person name="Wambutt R."/>
            <person name="Dusterhoft A."/>
            <person name="Stiekema W."/>
            <person name="Pohl T."/>
            <person name="Entian K.D."/>
            <person name="Terryn N."/>
            <person name="Hartley N."/>
            <person name="Bent E."/>
            <person name="Johnson S."/>
            <person name="Langham S.A."/>
            <person name="McCullagh B."/>
            <person name="Robben J."/>
            <person name="Grymonprez B."/>
            <person name="Zimmermann W."/>
            <person name="Ramsperger U."/>
            <person name="Wedler H."/>
            <person name="Balke K."/>
            <person name="Wedler E."/>
            <person name="Peters S."/>
            <person name="van Staveren M."/>
            <person name="Dirkse W."/>
            <person name="Mooijman P."/>
            <person name="Lankhorst R.K."/>
            <person name="Weitzenegger T."/>
            <person name="Bothe G."/>
            <person name="Rose M."/>
            <person name="Hauf J."/>
            <person name="Berneiser S."/>
            <person name="Hempel S."/>
            <person name="Feldpausch M."/>
            <person name="Lamberth S."/>
            <person name="Villarroel R."/>
            <person name="Gielen J."/>
            <person name="Ardiles W."/>
            <person name="Bents O."/>
            <person name="Lemcke K."/>
            <person name="Kolesov G."/>
            <person name="Mayer K."/>
            <person name="Rudd S."/>
            <person name="Schoof H."/>
            <person name="Schueller C."/>
            <person name="Zaccaria P."/>
            <person name="Mewes H.W."/>
            <person name="Bevan M."/>
            <person name="Fransz P."/>
        </authorList>
    </citation>
    <scope>NUCLEOTIDE SEQUENCE [LARGE SCALE GENOMIC DNA]</scope>
    <source>
        <strain evidence="5">cv. Columbia</strain>
    </source>
</reference>
<dbReference type="GeneID" id="6241197"/>
<evidence type="ECO:0000313" key="4">
    <source>
        <dbReference type="EMBL" id="AED92437.1"/>
    </source>
</evidence>
<reference evidence="5" key="2">
    <citation type="journal article" date="2017" name="Plant J.">
        <title>Araport11: a complete reannotation of the Arabidopsis thaliana reference genome.</title>
        <authorList>
            <person name="Cheng C.Y."/>
            <person name="Krishnakumar V."/>
            <person name="Chan A.P."/>
            <person name="Thibaud-Nissen F."/>
            <person name="Schobel S."/>
            <person name="Town C.D."/>
        </authorList>
    </citation>
    <scope>GENOME REANNOTATION</scope>
    <source>
        <strain evidence="5">cv. Columbia</strain>
    </source>
</reference>
<sequence length="261" mass="28625">MEGKAIATSLGGDRVLIFPCSPRSSFVFTSRLSSLPLKRASIGGAVSCSGVNGLTRWNSIVSTRRLVPVRSINSESDSDSDFPHENQQGNPGLGKFKEYQEWDSWTAKFSGGANIPFLMLQLPQIILNTQNLLAGNNTALSAVPWLGMLTGLLGNLSLLSYFAKKREKEAAVVQTLGVVSTHIVLAQLTMAEAMPIQYFVATSAVVTIGLIVNCLYYFGKLNNTQMQGYKKFDAGKKILKKPRTDHCSKKIQLWKLDYTID</sequence>
<feature type="transmembrane region" description="Helical" evidence="2">
    <location>
        <begin position="142"/>
        <end position="163"/>
    </location>
</feature>
<dbReference type="EMBL" id="CP002688">
    <property type="protein sequence ID" value="AED92437.1"/>
    <property type="molecule type" value="Genomic_DNA"/>
</dbReference>